<dbReference type="Gene3D" id="3.40.50.10350">
    <property type="entry name" value="Glycerate kinase, domain 1"/>
    <property type="match status" value="1"/>
</dbReference>
<dbReference type="InterPro" id="IPR018193">
    <property type="entry name" value="Glyc_kinase_flavodox-like_fold"/>
</dbReference>
<evidence type="ECO:0000256" key="4">
    <source>
        <dbReference type="PIRNR" id="PIRNR006078"/>
    </source>
</evidence>
<dbReference type="GO" id="GO:0008887">
    <property type="term" value="F:glycerate kinase activity"/>
    <property type="evidence" value="ECO:0007669"/>
    <property type="project" value="UniProtKB-UniRule"/>
</dbReference>
<dbReference type="AlphaFoldDB" id="A0A1W1ZB85"/>
<gene>
    <name evidence="5" type="ORF">SAMN04488524_0538</name>
</gene>
<evidence type="ECO:0000256" key="1">
    <source>
        <dbReference type="ARBA" id="ARBA00006284"/>
    </source>
</evidence>
<dbReference type="PIRSF" id="PIRSF006078">
    <property type="entry name" value="GlxK"/>
    <property type="match status" value="1"/>
</dbReference>
<dbReference type="InterPro" id="IPR036129">
    <property type="entry name" value="Glycerate_kinase_sf"/>
</dbReference>
<name>A0A1W1ZB85_9SPHI</name>
<organism evidence="5 6">
    <name type="scientific">Pedobacter africanus</name>
    <dbReference type="NCBI Taxonomy" id="151894"/>
    <lineage>
        <taxon>Bacteria</taxon>
        <taxon>Pseudomonadati</taxon>
        <taxon>Bacteroidota</taxon>
        <taxon>Sphingobacteriia</taxon>
        <taxon>Sphingobacteriales</taxon>
        <taxon>Sphingobacteriaceae</taxon>
        <taxon>Pedobacter</taxon>
    </lineage>
</organism>
<dbReference type="Gene3D" id="3.90.1510.10">
    <property type="entry name" value="Glycerate kinase, domain 2"/>
    <property type="match status" value="1"/>
</dbReference>
<dbReference type="Proteomes" id="UP000192756">
    <property type="component" value="Unassembled WGS sequence"/>
</dbReference>
<evidence type="ECO:0000256" key="3">
    <source>
        <dbReference type="ARBA" id="ARBA00022777"/>
    </source>
</evidence>
<protein>
    <submittedName>
        <fullName evidence="5">Glycerate kinase</fullName>
    </submittedName>
</protein>
<evidence type="ECO:0000313" key="6">
    <source>
        <dbReference type="Proteomes" id="UP000192756"/>
    </source>
</evidence>
<keyword evidence="6" id="KW-1185">Reference proteome</keyword>
<keyword evidence="3 4" id="KW-0418">Kinase</keyword>
<dbReference type="STRING" id="151894.SAMN04488524_0538"/>
<evidence type="ECO:0000313" key="5">
    <source>
        <dbReference type="EMBL" id="SMC45461.1"/>
    </source>
</evidence>
<dbReference type="InterPro" id="IPR018197">
    <property type="entry name" value="Glycerate_kinase_RE-like"/>
</dbReference>
<reference evidence="6" key="1">
    <citation type="submission" date="2017-04" db="EMBL/GenBank/DDBJ databases">
        <authorList>
            <person name="Varghese N."/>
            <person name="Submissions S."/>
        </authorList>
    </citation>
    <scope>NUCLEOTIDE SEQUENCE [LARGE SCALE GENOMIC DNA]</scope>
    <source>
        <strain evidence="6">DSM 12126</strain>
    </source>
</reference>
<dbReference type="NCBIfam" id="TIGR00045">
    <property type="entry name" value="glycerate kinase"/>
    <property type="match status" value="1"/>
</dbReference>
<dbReference type="Pfam" id="PF02595">
    <property type="entry name" value="Gly_kinase"/>
    <property type="match status" value="1"/>
</dbReference>
<dbReference type="PANTHER" id="PTHR21599">
    <property type="entry name" value="GLYCERATE KINASE"/>
    <property type="match status" value="1"/>
</dbReference>
<dbReference type="EMBL" id="FWXT01000001">
    <property type="protein sequence ID" value="SMC45461.1"/>
    <property type="molecule type" value="Genomic_DNA"/>
</dbReference>
<dbReference type="InterPro" id="IPR004381">
    <property type="entry name" value="Glycerate_kinase"/>
</dbReference>
<dbReference type="RefSeq" id="WP_235012435.1">
    <property type="nucleotide sequence ID" value="NZ_FWXT01000001.1"/>
</dbReference>
<evidence type="ECO:0000256" key="2">
    <source>
        <dbReference type="ARBA" id="ARBA00022679"/>
    </source>
</evidence>
<accession>A0A1W1ZB85</accession>
<dbReference type="SUPFAM" id="SSF110738">
    <property type="entry name" value="Glycerate kinase I"/>
    <property type="match status" value="1"/>
</dbReference>
<comment type="similarity">
    <text evidence="1 4">Belongs to the glycerate kinase type-1 family.</text>
</comment>
<dbReference type="GO" id="GO:0031388">
    <property type="term" value="P:organic acid phosphorylation"/>
    <property type="evidence" value="ECO:0007669"/>
    <property type="project" value="UniProtKB-UniRule"/>
</dbReference>
<dbReference type="PANTHER" id="PTHR21599:SF0">
    <property type="entry name" value="GLYCERATE KINASE"/>
    <property type="match status" value="1"/>
</dbReference>
<sequence>MHILIAPNAFKNSLTALEAAAAIQKGLYSSPLKCTSTCFPIADGGDGTAALIIEKFKARRVELKVQDALGRAISSSLGFIDKGQTAVIEMADASGLRRLKTTELNPMMASSFGTGQLISAALDEGVSKIIIAMGGSATVDGGCGILSALGFAFLDEGNRKLRPVPRDLIRLNRIDASKADPRIVNCEFIVLCDVDNHLLGPNGAAAVFGPQKGADTKAVAQLDQFLSRLARIAEAQSGRAIDKLSYSGTAGGAAAGLHAFINAKLVNGIDYFLDLTGFDEELKKADLLITGEGSLDAQTLQGKGPFGVAKRALIKNIPVIGLAGKVPLSPPAELLKYFKALMAIGNEPVPLSEAVQNTAINLERTARNIGDLLDSANT</sequence>
<keyword evidence="2 4" id="KW-0808">Transferase</keyword>
<proteinExistence type="inferred from homology"/>